<feature type="compositionally biased region" description="Basic and acidic residues" evidence="1">
    <location>
        <begin position="23"/>
        <end position="33"/>
    </location>
</feature>
<feature type="region of interest" description="Disordered" evidence="1">
    <location>
        <begin position="1"/>
        <end position="108"/>
    </location>
</feature>
<dbReference type="OrthoDB" id="10509822at2759"/>
<dbReference type="EMBL" id="JAAMPC010000006">
    <property type="protein sequence ID" value="KAG2306871.1"/>
    <property type="molecule type" value="Genomic_DNA"/>
</dbReference>
<evidence type="ECO:0000313" key="3">
    <source>
        <dbReference type="Proteomes" id="UP000886595"/>
    </source>
</evidence>
<feature type="compositionally biased region" description="Basic and acidic residues" evidence="1">
    <location>
        <begin position="250"/>
        <end position="270"/>
    </location>
</feature>
<accession>A0A8X7V9Z4</accession>
<gene>
    <name evidence="2" type="ORF">Bca52824_026619</name>
</gene>
<evidence type="ECO:0000256" key="1">
    <source>
        <dbReference type="SAM" id="MobiDB-lite"/>
    </source>
</evidence>
<dbReference type="AlphaFoldDB" id="A0A8X7V9Z4"/>
<reference evidence="2 3" key="1">
    <citation type="submission" date="2020-02" db="EMBL/GenBank/DDBJ databases">
        <authorList>
            <person name="Ma Q."/>
            <person name="Huang Y."/>
            <person name="Song X."/>
            <person name="Pei D."/>
        </authorList>
    </citation>
    <scope>NUCLEOTIDE SEQUENCE [LARGE SCALE GENOMIC DNA]</scope>
    <source>
        <strain evidence="2">Sxm20200214</strain>
        <tissue evidence="2">Leaf</tissue>
    </source>
</reference>
<comment type="caution">
    <text evidence="2">The sequence shown here is derived from an EMBL/GenBank/DDBJ whole genome shotgun (WGS) entry which is preliminary data.</text>
</comment>
<protein>
    <submittedName>
        <fullName evidence="2">Uncharacterized protein</fullName>
    </submittedName>
</protein>
<feature type="compositionally biased region" description="Polar residues" evidence="1">
    <location>
        <begin position="10"/>
        <end position="22"/>
    </location>
</feature>
<keyword evidence="3" id="KW-1185">Reference proteome</keyword>
<feature type="region of interest" description="Disordered" evidence="1">
    <location>
        <begin position="235"/>
        <end position="329"/>
    </location>
</feature>
<evidence type="ECO:0000313" key="2">
    <source>
        <dbReference type="EMBL" id="KAG2306871.1"/>
    </source>
</evidence>
<dbReference type="Proteomes" id="UP000886595">
    <property type="component" value="Unassembled WGS sequence"/>
</dbReference>
<organism evidence="2 3">
    <name type="scientific">Brassica carinata</name>
    <name type="common">Ethiopian mustard</name>
    <name type="synonym">Abyssinian cabbage</name>
    <dbReference type="NCBI Taxonomy" id="52824"/>
    <lineage>
        <taxon>Eukaryota</taxon>
        <taxon>Viridiplantae</taxon>
        <taxon>Streptophyta</taxon>
        <taxon>Embryophyta</taxon>
        <taxon>Tracheophyta</taxon>
        <taxon>Spermatophyta</taxon>
        <taxon>Magnoliopsida</taxon>
        <taxon>eudicotyledons</taxon>
        <taxon>Gunneridae</taxon>
        <taxon>Pentapetalae</taxon>
        <taxon>rosids</taxon>
        <taxon>malvids</taxon>
        <taxon>Brassicales</taxon>
        <taxon>Brassicaceae</taxon>
        <taxon>Brassiceae</taxon>
        <taxon>Brassica</taxon>
    </lineage>
</organism>
<sequence length="329" mass="35769">MGNQVEPGLQATSYKGAVSNSNRPDDVQRDGQHNRAPVVRDGYKGKGIIRERPGPYRQDRTYHEYKERLPRGNGEGSSFRGRQYGYPGRRNVLQPRGLKRTGSGEDGHQKLMLDAFKGVNPSPSMVAPKSDGVGRGATPKACKALLFDEGNSADEKSDEAPVEVQSNDVSELAEVQAQRVPAGMIEQAAKDEENLASQPLDDANLMVEGVILSDSELLVDVDEDEYQEWEQGEITDFMKEESGVVQDQEPGDKIKGDEGQDNKDGVLEKAPKKKSAKPGSLAIGGSMKMRAVQHLLSPRKKNSAKTSAKAGDKGVVLPKKASMKPKTLE</sequence>
<proteinExistence type="predicted"/>
<feature type="compositionally biased region" description="Basic and acidic residues" evidence="1">
    <location>
        <begin position="41"/>
        <end position="70"/>
    </location>
</feature>
<name>A0A8X7V9Z4_BRACI</name>